<dbReference type="Proteomes" id="UP001592528">
    <property type="component" value="Unassembled WGS sequence"/>
</dbReference>
<comment type="caution">
    <text evidence="3">The sequence shown here is derived from an EMBL/GenBank/DDBJ whole genome shotgun (WGS) entry which is preliminary data.</text>
</comment>
<accession>A0ABV6UJB7</accession>
<feature type="domain" description="DUF5709" evidence="2">
    <location>
        <begin position="92"/>
        <end position="139"/>
    </location>
</feature>
<keyword evidence="4" id="KW-1185">Reference proteome</keyword>
<organism evidence="3 4">
    <name type="scientific">Streptacidiphilus cavernicola</name>
    <dbReference type="NCBI Taxonomy" id="3342716"/>
    <lineage>
        <taxon>Bacteria</taxon>
        <taxon>Bacillati</taxon>
        <taxon>Actinomycetota</taxon>
        <taxon>Actinomycetes</taxon>
        <taxon>Kitasatosporales</taxon>
        <taxon>Streptomycetaceae</taxon>
        <taxon>Streptacidiphilus</taxon>
    </lineage>
</organism>
<evidence type="ECO:0000313" key="4">
    <source>
        <dbReference type="Proteomes" id="UP001592528"/>
    </source>
</evidence>
<name>A0ABV6UJB7_9ACTN</name>
<reference evidence="3 4" key="1">
    <citation type="submission" date="2024-09" db="EMBL/GenBank/DDBJ databases">
        <authorList>
            <person name="Lee S.D."/>
        </authorList>
    </citation>
    <scope>NUCLEOTIDE SEQUENCE [LARGE SCALE GENOMIC DNA]</scope>
    <source>
        <strain evidence="3 4">N1-5</strain>
    </source>
</reference>
<dbReference type="EMBL" id="JBHEZZ010000004">
    <property type="protein sequence ID" value="MFC1401549.1"/>
    <property type="molecule type" value="Genomic_DNA"/>
</dbReference>
<protein>
    <submittedName>
        <fullName evidence="3">DUF5709 domain-containing protein</fullName>
    </submittedName>
</protein>
<gene>
    <name evidence="3" type="ORF">ACEZDJ_09640</name>
</gene>
<feature type="region of interest" description="Disordered" evidence="1">
    <location>
        <begin position="1"/>
        <end position="52"/>
    </location>
</feature>
<evidence type="ECO:0000259" key="2">
    <source>
        <dbReference type="Pfam" id="PF18970"/>
    </source>
</evidence>
<dbReference type="InterPro" id="IPR043763">
    <property type="entry name" value="DUF5709"/>
</dbReference>
<sequence>MTGDGVYQPDPGEDEHDDNGLLDSEDTLIDRGLDDALDEGYSPPDRPLAVNRYEGDESLDERLAEELPEVEAERGDGVGDTWDTDGEEIDDEVGDVRAGRLVAPGEGSHLETDGLIAYDQGIDGAGASAEEAAVHVVPDGEW</sequence>
<proteinExistence type="predicted"/>
<evidence type="ECO:0000313" key="3">
    <source>
        <dbReference type="EMBL" id="MFC1401549.1"/>
    </source>
</evidence>
<dbReference type="RefSeq" id="WP_157623951.1">
    <property type="nucleotide sequence ID" value="NZ_JBHEZZ010000004.1"/>
</dbReference>
<dbReference type="Pfam" id="PF18970">
    <property type="entry name" value="DUF5709"/>
    <property type="match status" value="1"/>
</dbReference>
<evidence type="ECO:0000256" key="1">
    <source>
        <dbReference type="SAM" id="MobiDB-lite"/>
    </source>
</evidence>